<comment type="caution">
    <text evidence="14">The sequence shown here is derived from an EMBL/GenBank/DDBJ whole genome shotgun (WGS) entry which is preliminary data.</text>
</comment>
<proteinExistence type="inferred from homology"/>
<dbReference type="PROSITE" id="PS50127">
    <property type="entry name" value="UBC_2"/>
    <property type="match status" value="1"/>
</dbReference>
<evidence type="ECO:0000256" key="1">
    <source>
        <dbReference type="ARBA" id="ARBA00012486"/>
    </source>
</evidence>
<feature type="compositionally biased region" description="Basic and acidic residues" evidence="12">
    <location>
        <begin position="207"/>
        <end position="216"/>
    </location>
</feature>
<evidence type="ECO:0000256" key="5">
    <source>
        <dbReference type="ARBA" id="ARBA00022840"/>
    </source>
</evidence>
<evidence type="ECO:0000256" key="9">
    <source>
        <dbReference type="ARBA" id="ARBA00082133"/>
    </source>
</evidence>
<keyword evidence="15" id="KW-1185">Reference proteome</keyword>
<evidence type="ECO:0000256" key="10">
    <source>
        <dbReference type="PROSITE-ProRule" id="PRU10133"/>
    </source>
</evidence>
<comment type="similarity">
    <text evidence="11">Belongs to the ubiquitin-conjugating enzyme family.</text>
</comment>
<evidence type="ECO:0000256" key="3">
    <source>
        <dbReference type="ARBA" id="ARBA00022741"/>
    </source>
</evidence>
<dbReference type="InterPro" id="IPR016135">
    <property type="entry name" value="UBQ-conjugating_enzyme/RWD"/>
</dbReference>
<reference evidence="14" key="1">
    <citation type="submission" date="2021-10" db="EMBL/GenBank/DDBJ databases">
        <title>Tropical sea cucumber genome reveals ecological adaptation and Cuvierian tubules defense mechanism.</title>
        <authorList>
            <person name="Chen T."/>
        </authorList>
    </citation>
    <scope>NUCLEOTIDE SEQUENCE</scope>
    <source>
        <strain evidence="14">Nanhai2018</strain>
        <tissue evidence="14">Muscle</tissue>
    </source>
</reference>
<evidence type="ECO:0000256" key="8">
    <source>
        <dbReference type="ARBA" id="ARBA00077509"/>
    </source>
</evidence>
<feature type="region of interest" description="Disordered" evidence="12">
    <location>
        <begin position="139"/>
        <end position="216"/>
    </location>
</feature>
<dbReference type="OrthoDB" id="9978460at2759"/>
<dbReference type="InterPro" id="IPR023313">
    <property type="entry name" value="UBQ-conjugating_AS"/>
</dbReference>
<dbReference type="GO" id="GO:0005524">
    <property type="term" value="F:ATP binding"/>
    <property type="evidence" value="ECO:0007669"/>
    <property type="project" value="UniProtKB-UniRule"/>
</dbReference>
<gene>
    <name evidence="14" type="ORF">HOLleu_02688</name>
</gene>
<dbReference type="Proteomes" id="UP001152320">
    <property type="component" value="Chromosome 1"/>
</dbReference>
<dbReference type="CDD" id="cd23805">
    <property type="entry name" value="UBCc_UBE2T"/>
    <property type="match status" value="1"/>
</dbReference>
<evidence type="ECO:0000256" key="7">
    <source>
        <dbReference type="ARBA" id="ARBA00076317"/>
    </source>
</evidence>
<dbReference type="AlphaFoldDB" id="A0A9Q1CR18"/>
<dbReference type="SUPFAM" id="SSF54495">
    <property type="entry name" value="UBC-like"/>
    <property type="match status" value="1"/>
</dbReference>
<evidence type="ECO:0000259" key="13">
    <source>
        <dbReference type="PROSITE" id="PS50127"/>
    </source>
</evidence>
<keyword evidence="3 11" id="KW-0547">Nucleotide-binding</keyword>
<dbReference type="SMART" id="SM00212">
    <property type="entry name" value="UBCc"/>
    <property type="match status" value="1"/>
</dbReference>
<evidence type="ECO:0000256" key="2">
    <source>
        <dbReference type="ARBA" id="ARBA00022679"/>
    </source>
</evidence>
<evidence type="ECO:0000256" key="4">
    <source>
        <dbReference type="ARBA" id="ARBA00022786"/>
    </source>
</evidence>
<evidence type="ECO:0000256" key="11">
    <source>
        <dbReference type="RuleBase" id="RU362109"/>
    </source>
</evidence>
<dbReference type="PANTHER" id="PTHR24067">
    <property type="entry name" value="UBIQUITIN-CONJUGATING ENZYME E2"/>
    <property type="match status" value="1"/>
</dbReference>
<dbReference type="InterPro" id="IPR050113">
    <property type="entry name" value="Ub_conjugating_enzyme"/>
</dbReference>
<dbReference type="InterPro" id="IPR000608">
    <property type="entry name" value="UBC"/>
</dbReference>
<evidence type="ECO:0000256" key="12">
    <source>
        <dbReference type="SAM" id="MobiDB-lite"/>
    </source>
</evidence>
<evidence type="ECO:0000313" key="14">
    <source>
        <dbReference type="EMBL" id="KAJ8049788.1"/>
    </source>
</evidence>
<dbReference type="Gene3D" id="3.10.110.10">
    <property type="entry name" value="Ubiquitin Conjugating Enzyme"/>
    <property type="match status" value="1"/>
</dbReference>
<dbReference type="PROSITE" id="PS00183">
    <property type="entry name" value="UBC_1"/>
    <property type="match status" value="1"/>
</dbReference>
<name>A0A9Q1CR18_HOLLE</name>
<keyword evidence="4 11" id="KW-0833">Ubl conjugation pathway</keyword>
<dbReference type="EC" id="2.3.2.23" evidence="1"/>
<dbReference type="FunFam" id="3.10.110.10:FF:000041">
    <property type="entry name" value="Ubiquitin-conjugating enzyme E2 T"/>
    <property type="match status" value="1"/>
</dbReference>
<sequence length="216" mass="24365">MQRSNRMKKEIEILQKPPPGISCWPSPSSSLEHFEAQIVGGQSTPYKGGVFHLDISIPERYPFEPPKVKFTTPIYHPNVDTAGRICLDLLKMPPGGSWKPSWNLSTLLTSVQLLMADPNPDDPLMVDIATEFKHQKPQFEAKAREWTQKYASETSSTKENNDDSSDSSSSESEDEGPCENQKMEQPRSKLSRKIMTVKRPLVESNCGDEKTKKEKL</sequence>
<keyword evidence="5 11" id="KW-0067">ATP-binding</keyword>
<protein>
    <recommendedName>
        <fullName evidence="6">Ubiquitin-conjugating enzyme E2 T</fullName>
        <ecNumber evidence="1">2.3.2.23</ecNumber>
    </recommendedName>
    <alternativeName>
        <fullName evidence="7">E2 ubiquitin-conjugating enzyme T</fullName>
    </alternativeName>
    <alternativeName>
        <fullName evidence="9">Ubiquitin carrier protein T</fullName>
    </alternativeName>
    <alternativeName>
        <fullName evidence="8">Ubiquitin-protein ligase T</fullName>
    </alternativeName>
</protein>
<dbReference type="Pfam" id="PF00179">
    <property type="entry name" value="UQ_con"/>
    <property type="match status" value="1"/>
</dbReference>
<evidence type="ECO:0000313" key="15">
    <source>
        <dbReference type="Proteomes" id="UP001152320"/>
    </source>
</evidence>
<feature type="active site" description="Glycyl thioester intermediate" evidence="10">
    <location>
        <position position="86"/>
    </location>
</feature>
<accession>A0A9Q1CR18</accession>
<keyword evidence="2" id="KW-0808">Transferase</keyword>
<organism evidence="14 15">
    <name type="scientific">Holothuria leucospilota</name>
    <name type="common">Black long sea cucumber</name>
    <name type="synonym">Mertensiothuria leucospilota</name>
    <dbReference type="NCBI Taxonomy" id="206669"/>
    <lineage>
        <taxon>Eukaryota</taxon>
        <taxon>Metazoa</taxon>
        <taxon>Echinodermata</taxon>
        <taxon>Eleutherozoa</taxon>
        <taxon>Echinozoa</taxon>
        <taxon>Holothuroidea</taxon>
        <taxon>Aspidochirotacea</taxon>
        <taxon>Aspidochirotida</taxon>
        <taxon>Holothuriidae</taxon>
        <taxon>Holothuria</taxon>
    </lineage>
</organism>
<feature type="domain" description="UBC core" evidence="13">
    <location>
        <begin position="2"/>
        <end position="152"/>
    </location>
</feature>
<dbReference type="GO" id="GO:0061631">
    <property type="term" value="F:ubiquitin conjugating enzyme activity"/>
    <property type="evidence" value="ECO:0007669"/>
    <property type="project" value="UniProtKB-EC"/>
</dbReference>
<evidence type="ECO:0000256" key="6">
    <source>
        <dbReference type="ARBA" id="ARBA00072440"/>
    </source>
</evidence>
<dbReference type="EMBL" id="JAIZAY010000001">
    <property type="protein sequence ID" value="KAJ8049788.1"/>
    <property type="molecule type" value="Genomic_DNA"/>
</dbReference>